<dbReference type="PROSITE" id="PS51118">
    <property type="entry name" value="HTH_HXLR"/>
    <property type="match status" value="1"/>
</dbReference>
<dbReference type="PANTHER" id="PTHR33204">
    <property type="entry name" value="TRANSCRIPTIONAL REGULATOR, MARR FAMILY"/>
    <property type="match status" value="1"/>
</dbReference>
<keyword evidence="1" id="KW-0805">Transcription regulation</keyword>
<gene>
    <name evidence="6" type="ORF">ACFSJD_36290</name>
</gene>
<evidence type="ECO:0000313" key="7">
    <source>
        <dbReference type="Proteomes" id="UP001597114"/>
    </source>
</evidence>
<keyword evidence="3" id="KW-0804">Transcription</keyword>
<sequence>MALGRDYQGQDCSLARTLEVVGERWTLLVLRDCLFGVRRFSDLRQRLDIPRGVLATRLATLVDEGLLQRRLYRPGREEYLPTEQALALWPSIYALMQWGEQYRGNEQGRRRLFRHVSCPAQSADPTDAQIRPDGLCPACGARPGPGELEMRPGPGYDPTVGDDEVTRALRAPHRLLAPLPTPAEDDSGGGLTYDFTVKQAALANGGARARSTGLSSPRGGTADIPSGKPVGA</sequence>
<dbReference type="SUPFAM" id="SSF46785">
    <property type="entry name" value="Winged helix' DNA-binding domain"/>
    <property type="match status" value="1"/>
</dbReference>
<dbReference type="InterPro" id="IPR036388">
    <property type="entry name" value="WH-like_DNA-bd_sf"/>
</dbReference>
<evidence type="ECO:0000256" key="1">
    <source>
        <dbReference type="ARBA" id="ARBA00023015"/>
    </source>
</evidence>
<keyword evidence="7" id="KW-1185">Reference proteome</keyword>
<name>A0ABW4F7K6_9PSEU</name>
<accession>A0ABW4F7K6</accession>
<dbReference type="RefSeq" id="WP_344725080.1">
    <property type="nucleotide sequence ID" value="NZ_BAAAUS010000028.1"/>
</dbReference>
<feature type="domain" description="HTH hxlR-type" evidence="5">
    <location>
        <begin position="12"/>
        <end position="107"/>
    </location>
</feature>
<feature type="region of interest" description="Disordered" evidence="4">
    <location>
        <begin position="203"/>
        <end position="232"/>
    </location>
</feature>
<comment type="caution">
    <text evidence="6">The sequence shown here is derived from an EMBL/GenBank/DDBJ whole genome shotgun (WGS) entry which is preliminary data.</text>
</comment>
<reference evidence="7" key="1">
    <citation type="journal article" date="2019" name="Int. J. Syst. Evol. Microbiol.">
        <title>The Global Catalogue of Microorganisms (GCM) 10K type strain sequencing project: providing services to taxonomists for standard genome sequencing and annotation.</title>
        <authorList>
            <consortium name="The Broad Institute Genomics Platform"/>
            <consortium name="The Broad Institute Genome Sequencing Center for Infectious Disease"/>
            <person name="Wu L."/>
            <person name="Ma J."/>
        </authorList>
    </citation>
    <scope>NUCLEOTIDE SEQUENCE [LARGE SCALE GENOMIC DNA]</scope>
    <source>
        <strain evidence="7">CCM 7043</strain>
    </source>
</reference>
<evidence type="ECO:0000256" key="3">
    <source>
        <dbReference type="ARBA" id="ARBA00023163"/>
    </source>
</evidence>
<dbReference type="InterPro" id="IPR036390">
    <property type="entry name" value="WH_DNA-bd_sf"/>
</dbReference>
<dbReference type="InterPro" id="IPR002577">
    <property type="entry name" value="HTH_HxlR"/>
</dbReference>
<dbReference type="Pfam" id="PF01638">
    <property type="entry name" value="HxlR"/>
    <property type="match status" value="1"/>
</dbReference>
<organism evidence="6 7">
    <name type="scientific">Pseudonocardia yunnanensis</name>
    <dbReference type="NCBI Taxonomy" id="58107"/>
    <lineage>
        <taxon>Bacteria</taxon>
        <taxon>Bacillati</taxon>
        <taxon>Actinomycetota</taxon>
        <taxon>Actinomycetes</taxon>
        <taxon>Pseudonocardiales</taxon>
        <taxon>Pseudonocardiaceae</taxon>
        <taxon>Pseudonocardia</taxon>
    </lineage>
</organism>
<evidence type="ECO:0000256" key="2">
    <source>
        <dbReference type="ARBA" id="ARBA00023125"/>
    </source>
</evidence>
<dbReference type="Gene3D" id="1.10.10.10">
    <property type="entry name" value="Winged helix-like DNA-binding domain superfamily/Winged helix DNA-binding domain"/>
    <property type="match status" value="1"/>
</dbReference>
<protein>
    <submittedName>
        <fullName evidence="6">Winged helix-turn-helix transcriptional regulator</fullName>
    </submittedName>
</protein>
<dbReference type="PANTHER" id="PTHR33204:SF18">
    <property type="entry name" value="TRANSCRIPTIONAL REGULATORY PROTEIN"/>
    <property type="match status" value="1"/>
</dbReference>
<evidence type="ECO:0000313" key="6">
    <source>
        <dbReference type="EMBL" id="MFD1522993.1"/>
    </source>
</evidence>
<evidence type="ECO:0000256" key="4">
    <source>
        <dbReference type="SAM" id="MobiDB-lite"/>
    </source>
</evidence>
<evidence type="ECO:0000259" key="5">
    <source>
        <dbReference type="PROSITE" id="PS51118"/>
    </source>
</evidence>
<keyword evidence="2" id="KW-0238">DNA-binding</keyword>
<dbReference type="EMBL" id="JBHUCO010000054">
    <property type="protein sequence ID" value="MFD1522993.1"/>
    <property type="molecule type" value="Genomic_DNA"/>
</dbReference>
<proteinExistence type="predicted"/>
<dbReference type="Proteomes" id="UP001597114">
    <property type="component" value="Unassembled WGS sequence"/>
</dbReference>